<evidence type="ECO:0000256" key="4">
    <source>
        <dbReference type="ARBA" id="ARBA00022857"/>
    </source>
</evidence>
<feature type="active site" description="Proton donor/acceptor" evidence="9">
    <location>
        <position position="137"/>
    </location>
</feature>
<comment type="similarity">
    <text evidence="2 9">Belongs to the NAD(P)-dependent epimerase/dehydratase family. Fucose synthase subfamily.</text>
</comment>
<dbReference type="Proteomes" id="UP000823632">
    <property type="component" value="Unassembled WGS sequence"/>
</dbReference>
<comment type="function">
    <text evidence="9">Catalyzes the two-step NADP-dependent conversion of GDP-4-dehydro-6-deoxy-D-mannose to GDP-fucose, involving an epimerase and a reductase reaction.</text>
</comment>
<dbReference type="InterPro" id="IPR028614">
    <property type="entry name" value="GDP_fucose/colitose_synth"/>
</dbReference>
<evidence type="ECO:0000256" key="1">
    <source>
        <dbReference type="ARBA" id="ARBA00004883"/>
    </source>
</evidence>
<organism evidence="11 12">
    <name type="scientific">Candidatus Scatousia excrementipullorum</name>
    <dbReference type="NCBI Taxonomy" id="2840936"/>
    <lineage>
        <taxon>Bacteria</taxon>
        <taxon>Candidatus Scatousia</taxon>
    </lineage>
</organism>
<keyword evidence="7 9" id="KW-0511">Multifunctional enzyme</keyword>
<comment type="catalytic activity">
    <reaction evidence="8 9">
        <text>GDP-beta-L-fucose + NADP(+) = GDP-4-dehydro-alpha-D-rhamnose + NADPH + H(+)</text>
        <dbReference type="Rhea" id="RHEA:18885"/>
        <dbReference type="ChEBI" id="CHEBI:15378"/>
        <dbReference type="ChEBI" id="CHEBI:57273"/>
        <dbReference type="ChEBI" id="CHEBI:57783"/>
        <dbReference type="ChEBI" id="CHEBI:57964"/>
        <dbReference type="ChEBI" id="CHEBI:58349"/>
        <dbReference type="EC" id="1.1.1.271"/>
    </reaction>
</comment>
<evidence type="ECO:0000256" key="6">
    <source>
        <dbReference type="ARBA" id="ARBA00023235"/>
    </source>
</evidence>
<evidence type="ECO:0000256" key="3">
    <source>
        <dbReference type="ARBA" id="ARBA00012371"/>
    </source>
</evidence>
<dbReference type="EC" id="1.1.1.271" evidence="3 9"/>
<feature type="binding site" evidence="9">
    <location>
        <begin position="106"/>
        <end position="109"/>
    </location>
    <ligand>
        <name>NADP(+)</name>
        <dbReference type="ChEBI" id="CHEBI:58349"/>
    </ligand>
</feature>
<feature type="binding site" evidence="9">
    <location>
        <begin position="11"/>
        <end position="17"/>
    </location>
    <ligand>
        <name>NADP(+)</name>
        <dbReference type="ChEBI" id="CHEBI:58349"/>
    </ligand>
</feature>
<evidence type="ECO:0000256" key="2">
    <source>
        <dbReference type="ARBA" id="ARBA00005959"/>
    </source>
</evidence>
<dbReference type="GO" id="GO:0050577">
    <property type="term" value="F:GDP-L-fucose synthase activity"/>
    <property type="evidence" value="ECO:0007669"/>
    <property type="project" value="UniProtKB-UniRule"/>
</dbReference>
<evidence type="ECO:0000256" key="8">
    <source>
        <dbReference type="ARBA" id="ARBA00051935"/>
    </source>
</evidence>
<dbReference type="PANTHER" id="PTHR43238:SF1">
    <property type="entry name" value="GDP-L-FUCOSE SYNTHASE"/>
    <property type="match status" value="1"/>
</dbReference>
<dbReference type="Pfam" id="PF01370">
    <property type="entry name" value="Epimerase"/>
    <property type="match status" value="1"/>
</dbReference>
<dbReference type="SUPFAM" id="SSF51735">
    <property type="entry name" value="NAD(P)-binding Rossmann-fold domains"/>
    <property type="match status" value="1"/>
</dbReference>
<gene>
    <name evidence="9" type="primary">fcl</name>
    <name evidence="11" type="ORF">IAC76_05760</name>
</gene>
<feature type="binding site" evidence="9">
    <location>
        <position position="210"/>
    </location>
    <ligand>
        <name>substrate</name>
    </ligand>
</feature>
<feature type="site" description="Important for catalytic activity" evidence="9">
    <location>
        <position position="110"/>
    </location>
</feature>
<name>A0A9D9DQB1_9BACT</name>
<feature type="binding site" evidence="9">
    <location>
        <position position="273"/>
    </location>
    <ligand>
        <name>substrate</name>
    </ligand>
</feature>
<dbReference type="AlphaFoldDB" id="A0A9D9DQB1"/>
<evidence type="ECO:0000256" key="9">
    <source>
        <dbReference type="HAMAP-Rule" id="MF_00956"/>
    </source>
</evidence>
<keyword evidence="6 9" id="KW-0413">Isomerase</keyword>
<feature type="binding site" evidence="9">
    <location>
        <position position="188"/>
    </location>
    <ligand>
        <name>substrate</name>
    </ligand>
</feature>
<comment type="caution">
    <text evidence="11">The sequence shown here is derived from an EMBL/GenBank/DDBJ whole genome shotgun (WGS) entry which is preliminary data.</text>
</comment>
<keyword evidence="4 9" id="KW-0521">NADP</keyword>
<dbReference type="InterPro" id="IPR001509">
    <property type="entry name" value="Epimerase_deHydtase"/>
</dbReference>
<reference evidence="11" key="2">
    <citation type="journal article" date="2021" name="PeerJ">
        <title>Extensive microbial diversity within the chicken gut microbiome revealed by metagenomics and culture.</title>
        <authorList>
            <person name="Gilroy R."/>
            <person name="Ravi A."/>
            <person name="Getino M."/>
            <person name="Pursley I."/>
            <person name="Horton D.L."/>
            <person name="Alikhan N.F."/>
            <person name="Baker D."/>
            <person name="Gharbi K."/>
            <person name="Hall N."/>
            <person name="Watson M."/>
            <person name="Adriaenssens E.M."/>
            <person name="Foster-Nyarko E."/>
            <person name="Jarju S."/>
            <person name="Secka A."/>
            <person name="Antonio M."/>
            <person name="Oren A."/>
            <person name="Chaudhuri R.R."/>
            <person name="La Ragione R."/>
            <person name="Hildebrand F."/>
            <person name="Pallen M.J."/>
        </authorList>
    </citation>
    <scope>NUCLEOTIDE SEQUENCE</scope>
    <source>
        <strain evidence="11">10192</strain>
    </source>
</reference>
<feature type="binding site" evidence="9">
    <location>
        <position position="203"/>
    </location>
    <ligand>
        <name>substrate</name>
    </ligand>
</feature>
<dbReference type="GO" id="GO:0016853">
    <property type="term" value="F:isomerase activity"/>
    <property type="evidence" value="ECO:0007669"/>
    <property type="project" value="UniProtKB-KW"/>
</dbReference>
<feature type="site" description="Important for catalytic activity" evidence="9">
    <location>
        <position position="108"/>
    </location>
</feature>
<reference evidence="11" key="1">
    <citation type="submission" date="2020-10" db="EMBL/GenBank/DDBJ databases">
        <authorList>
            <person name="Gilroy R."/>
        </authorList>
    </citation>
    <scope>NUCLEOTIDE SEQUENCE</scope>
    <source>
        <strain evidence="11">10192</strain>
    </source>
</reference>
<keyword evidence="5 9" id="KW-0560">Oxidoreductase</keyword>
<dbReference type="Gene3D" id="3.40.50.720">
    <property type="entry name" value="NAD(P)-binding Rossmann-like Domain"/>
    <property type="match status" value="1"/>
</dbReference>
<evidence type="ECO:0000256" key="7">
    <source>
        <dbReference type="ARBA" id="ARBA00023268"/>
    </source>
</evidence>
<feature type="binding site" evidence="9">
    <location>
        <begin position="164"/>
        <end position="167"/>
    </location>
    <ligand>
        <name>NADP(+)</name>
        <dbReference type="ChEBI" id="CHEBI:58349"/>
    </ligand>
</feature>
<comment type="pathway">
    <text evidence="1 9">Nucleotide-sugar biosynthesis; GDP-L-fucose biosynthesis via de novo pathway; GDP-L-fucose from GDP-alpha-D-mannose: step 2/2.</text>
</comment>
<dbReference type="EMBL" id="JADIND010000120">
    <property type="protein sequence ID" value="MBO8430875.1"/>
    <property type="molecule type" value="Genomic_DNA"/>
</dbReference>
<dbReference type="FunFam" id="3.40.50.720:FF:000101">
    <property type="entry name" value="GDP-L-fucose synthase"/>
    <property type="match status" value="1"/>
</dbReference>
<protein>
    <recommendedName>
        <fullName evidence="3 9">GDP-L-fucose synthase</fullName>
        <ecNumber evidence="3 9">1.1.1.271</ecNumber>
    </recommendedName>
    <alternativeName>
        <fullName evidence="9">GDP-4-keto-6-deoxy-D-mannose-3,5-epimerase-4-reductase</fullName>
    </alternativeName>
</protein>
<accession>A0A9D9DQB1</accession>
<feature type="binding site" evidence="9">
    <location>
        <position position="141"/>
    </location>
    <ligand>
        <name>NADP(+)</name>
        <dbReference type="ChEBI" id="CHEBI:58349"/>
    </ligand>
</feature>
<dbReference type="Gene3D" id="3.90.25.10">
    <property type="entry name" value="UDP-galactose 4-epimerase, domain 1"/>
    <property type="match status" value="1"/>
</dbReference>
<dbReference type="GO" id="GO:0042351">
    <property type="term" value="P:'de novo' GDP-L-fucose biosynthetic process"/>
    <property type="evidence" value="ECO:0007669"/>
    <property type="project" value="UniProtKB-UniRule"/>
</dbReference>
<sequence>MKKSDKIFVAGHRGLVGSAIKRELEVQGFTNILVKTHQELDLTDSAAVAEFFEKEKPQYVILAAAKVGGILGNNTYPVEFFTENMKIQLNVIENSFKNNVKKLLFLGSSCIYPKNASQPMKEEYLLSSKLEKTNEMYALAKISGLKLCSAYNREYGTDYISVMPCNLYGLNDNYDLKNAHVLPMLVRRFHEAKVNNQSEVVVWGTGMPKREFMYAGDLAKAVVFLLKNKSASEIGEFINIGTGEEITILELAELIKEVVGFKGRIVFDTSKPDGTMRKLMDVSRINKLGWHAQTSLKDGIKLVYEDFLNNRNIRL</sequence>
<evidence type="ECO:0000256" key="5">
    <source>
        <dbReference type="ARBA" id="ARBA00023002"/>
    </source>
</evidence>
<feature type="domain" description="NAD-dependent epimerase/dehydratase" evidence="10">
    <location>
        <begin position="7"/>
        <end position="241"/>
    </location>
</feature>
<evidence type="ECO:0000313" key="12">
    <source>
        <dbReference type="Proteomes" id="UP000823632"/>
    </source>
</evidence>
<dbReference type="InterPro" id="IPR036291">
    <property type="entry name" value="NAD(P)-bd_dom_sf"/>
</dbReference>
<evidence type="ECO:0000259" key="10">
    <source>
        <dbReference type="Pfam" id="PF01370"/>
    </source>
</evidence>
<evidence type="ECO:0000313" key="11">
    <source>
        <dbReference type="EMBL" id="MBO8430875.1"/>
    </source>
</evidence>
<feature type="binding site" evidence="9">
    <location>
        <position position="180"/>
    </location>
    <ligand>
        <name>NADP(+)</name>
        <dbReference type="ChEBI" id="CHEBI:58349"/>
    </ligand>
</feature>
<proteinExistence type="inferred from homology"/>
<dbReference type="GO" id="GO:0070401">
    <property type="term" value="F:NADP+ binding"/>
    <property type="evidence" value="ECO:0007669"/>
    <property type="project" value="UniProtKB-UniRule"/>
</dbReference>
<dbReference type="PANTHER" id="PTHR43238">
    <property type="entry name" value="GDP-L-FUCOSE SYNTHASE"/>
    <property type="match status" value="1"/>
</dbReference>
<dbReference type="CDD" id="cd05239">
    <property type="entry name" value="GDP_FS_SDR_e"/>
    <property type="match status" value="1"/>
</dbReference>
<dbReference type="HAMAP" id="MF_00956">
    <property type="entry name" value="GDP_fucose_synth"/>
    <property type="match status" value="1"/>
</dbReference>